<organism evidence="1 2">
    <name type="scientific">Cytobacillus oceanisediminis</name>
    <dbReference type="NCBI Taxonomy" id="665099"/>
    <lineage>
        <taxon>Bacteria</taxon>
        <taxon>Bacillati</taxon>
        <taxon>Bacillota</taxon>
        <taxon>Bacilli</taxon>
        <taxon>Bacillales</taxon>
        <taxon>Bacillaceae</taxon>
        <taxon>Cytobacillus</taxon>
    </lineage>
</organism>
<dbReference type="EMBL" id="QGTW01000009">
    <property type="protein sequence ID" value="PWW26844.1"/>
    <property type="molecule type" value="Genomic_DNA"/>
</dbReference>
<comment type="caution">
    <text evidence="1">The sequence shown here is derived from an EMBL/GenBank/DDBJ whole genome shotgun (WGS) entry which is preliminary data.</text>
</comment>
<accession>A0A2V2ZS75</accession>
<protein>
    <submittedName>
        <fullName evidence="1">Uncharacterized protein</fullName>
    </submittedName>
</protein>
<dbReference type="AlphaFoldDB" id="A0A2V2ZS75"/>
<sequence length="63" mass="7085">MEGYYLKRFVTYRPQIDSFVNQEVSFKGSADGDSEYSVTCTGIKDSCKDCFIVQIGDSNNGRN</sequence>
<proteinExistence type="predicted"/>
<dbReference type="Proteomes" id="UP000247150">
    <property type="component" value="Unassembled WGS sequence"/>
</dbReference>
<evidence type="ECO:0000313" key="2">
    <source>
        <dbReference type="Proteomes" id="UP000247150"/>
    </source>
</evidence>
<evidence type="ECO:0000313" key="1">
    <source>
        <dbReference type="EMBL" id="PWW26844.1"/>
    </source>
</evidence>
<dbReference type="OrthoDB" id="2942876at2"/>
<gene>
    <name evidence="1" type="ORF">DFO73_1097</name>
</gene>
<dbReference type="RefSeq" id="WP_110065817.1">
    <property type="nucleotide sequence ID" value="NZ_QGTW01000009.1"/>
</dbReference>
<reference evidence="1 2" key="1">
    <citation type="submission" date="2018-05" db="EMBL/GenBank/DDBJ databases">
        <title>Freshwater and sediment microbial communities from various areas in North America, analyzing microbe dynamics in response to fracking.</title>
        <authorList>
            <person name="Lamendella R."/>
        </authorList>
    </citation>
    <scope>NUCLEOTIDE SEQUENCE [LARGE SCALE GENOMIC DNA]</scope>
    <source>
        <strain evidence="1 2">15_TX</strain>
    </source>
</reference>
<name>A0A2V2ZS75_9BACI</name>